<comment type="caution">
    <text evidence="2">The sequence shown here is derived from an EMBL/GenBank/DDBJ whole genome shotgun (WGS) entry which is preliminary data.</text>
</comment>
<accession>A0ABQ8KE53</accession>
<dbReference type="RefSeq" id="XP_047778208.1">
    <property type="nucleotide sequence ID" value="XM_047928323.1"/>
</dbReference>
<name>A0ABQ8KE53_9APHY</name>
<dbReference type="EMBL" id="JADCUA010000012">
    <property type="protein sequence ID" value="KAH9835831.1"/>
    <property type="molecule type" value="Genomic_DNA"/>
</dbReference>
<feature type="region of interest" description="Disordered" evidence="1">
    <location>
        <begin position="1"/>
        <end position="46"/>
    </location>
</feature>
<feature type="compositionally biased region" description="Basic residues" evidence="1">
    <location>
        <begin position="10"/>
        <end position="26"/>
    </location>
</feature>
<protein>
    <submittedName>
        <fullName evidence="2">Uncharacterized protein</fullName>
    </submittedName>
</protein>
<reference evidence="2 3" key="1">
    <citation type="journal article" date="2021" name="Environ. Microbiol.">
        <title>Gene family expansions and transcriptome signatures uncover fungal adaptations to wood decay.</title>
        <authorList>
            <person name="Hage H."/>
            <person name="Miyauchi S."/>
            <person name="Viragh M."/>
            <person name="Drula E."/>
            <person name="Min B."/>
            <person name="Chaduli D."/>
            <person name="Navarro D."/>
            <person name="Favel A."/>
            <person name="Norest M."/>
            <person name="Lesage-Meessen L."/>
            <person name="Balint B."/>
            <person name="Merenyi Z."/>
            <person name="de Eugenio L."/>
            <person name="Morin E."/>
            <person name="Martinez A.T."/>
            <person name="Baldrian P."/>
            <person name="Stursova M."/>
            <person name="Martinez M.J."/>
            <person name="Novotny C."/>
            <person name="Magnuson J.K."/>
            <person name="Spatafora J.W."/>
            <person name="Maurice S."/>
            <person name="Pangilinan J."/>
            <person name="Andreopoulos W."/>
            <person name="LaButti K."/>
            <person name="Hundley H."/>
            <person name="Na H."/>
            <person name="Kuo A."/>
            <person name="Barry K."/>
            <person name="Lipzen A."/>
            <person name="Henrissat B."/>
            <person name="Riley R."/>
            <person name="Ahrendt S."/>
            <person name="Nagy L.G."/>
            <person name="Grigoriev I.V."/>
            <person name="Martin F."/>
            <person name="Rosso M.N."/>
        </authorList>
    </citation>
    <scope>NUCLEOTIDE SEQUENCE [LARGE SCALE GENOMIC DNA]</scope>
    <source>
        <strain evidence="2 3">CIRM-BRFM 1785</strain>
    </source>
</reference>
<organism evidence="2 3">
    <name type="scientific">Rhodofomes roseus</name>
    <dbReference type="NCBI Taxonomy" id="34475"/>
    <lineage>
        <taxon>Eukaryota</taxon>
        <taxon>Fungi</taxon>
        <taxon>Dikarya</taxon>
        <taxon>Basidiomycota</taxon>
        <taxon>Agaricomycotina</taxon>
        <taxon>Agaricomycetes</taxon>
        <taxon>Polyporales</taxon>
        <taxon>Rhodofomes</taxon>
    </lineage>
</organism>
<feature type="compositionally biased region" description="Pro residues" evidence="1">
    <location>
        <begin position="28"/>
        <end position="45"/>
    </location>
</feature>
<evidence type="ECO:0000256" key="1">
    <source>
        <dbReference type="SAM" id="MobiDB-lite"/>
    </source>
</evidence>
<evidence type="ECO:0000313" key="3">
    <source>
        <dbReference type="Proteomes" id="UP000814176"/>
    </source>
</evidence>
<sequence length="212" mass="23853">MAPTRSGKSSQKRSTKPTTKRTRRAKTLPPPPPEPITLPPLPPLSLPQEDLPTVAVKVLPYPAIKHERGQTWIADERPSAQLQKGSRITICTDAQTSGIGRLSGITDLRRHWVTFAIVGTPQQNNLRVPIPWAALDGLESFTHQKHYFVLPSDPPPHRSYADIAVFCDDNENPYEFDIDEDDVPGFSRRIANIVHTYWGNLERDGQRARLVR</sequence>
<dbReference type="Proteomes" id="UP000814176">
    <property type="component" value="Unassembled WGS sequence"/>
</dbReference>
<dbReference type="GeneID" id="72009055"/>
<evidence type="ECO:0000313" key="2">
    <source>
        <dbReference type="EMBL" id="KAH9835831.1"/>
    </source>
</evidence>
<keyword evidence="3" id="KW-1185">Reference proteome</keyword>
<gene>
    <name evidence="2" type="ORF">C8Q71DRAFT_870101</name>
</gene>
<proteinExistence type="predicted"/>